<dbReference type="AlphaFoldDB" id="A0A4Q4NCU5"/>
<name>A0A4Q4NCU5_ALTAL</name>
<comment type="caution">
    <text evidence="7">The sequence shown here is derived from an EMBL/GenBank/DDBJ whole genome shotgun (WGS) entry which is preliminary data.</text>
</comment>
<protein>
    <recommendedName>
        <fullName evidence="9">Archaemetzincin-2</fullName>
    </recommendedName>
</protein>
<reference evidence="8" key="1">
    <citation type="journal article" date="2019" name="bioRxiv">
        <title>Genomics, evolutionary history and diagnostics of the Alternaria alternata species group including apple and Asian pear pathotypes.</title>
        <authorList>
            <person name="Armitage A.D."/>
            <person name="Cockerton H.M."/>
            <person name="Sreenivasaprasad S."/>
            <person name="Woodhall J.W."/>
            <person name="Lane C.R."/>
            <person name="Harrison R.J."/>
            <person name="Clarkson J.P."/>
        </authorList>
    </citation>
    <scope>NUCLEOTIDE SEQUENCE [LARGE SCALE GENOMIC DNA]</scope>
    <source>
        <strain evidence="8">FERA 1177</strain>
    </source>
</reference>
<dbReference type="InterPro" id="IPR012962">
    <property type="entry name" value="Pept_M54_archaemetzincn"/>
</dbReference>
<dbReference type="Proteomes" id="UP000291422">
    <property type="component" value="Unassembled WGS sequence"/>
</dbReference>
<evidence type="ECO:0000256" key="3">
    <source>
        <dbReference type="ARBA" id="ARBA00022723"/>
    </source>
</evidence>
<proteinExistence type="predicted"/>
<comment type="cofactor">
    <cofactor evidence="1">
        <name>Zn(2+)</name>
        <dbReference type="ChEBI" id="CHEBI:29105"/>
    </cofactor>
</comment>
<dbReference type="EMBL" id="PDXD01000018">
    <property type="protein sequence ID" value="RYN74182.1"/>
    <property type="molecule type" value="Genomic_DNA"/>
</dbReference>
<organism evidence="7 8">
    <name type="scientific">Alternaria alternata</name>
    <name type="common">Alternaria rot fungus</name>
    <name type="synonym">Torula alternata</name>
    <dbReference type="NCBI Taxonomy" id="5599"/>
    <lineage>
        <taxon>Eukaryota</taxon>
        <taxon>Fungi</taxon>
        <taxon>Dikarya</taxon>
        <taxon>Ascomycota</taxon>
        <taxon>Pezizomycotina</taxon>
        <taxon>Dothideomycetes</taxon>
        <taxon>Pleosporomycetidae</taxon>
        <taxon>Pleosporales</taxon>
        <taxon>Pleosporineae</taxon>
        <taxon>Pleosporaceae</taxon>
        <taxon>Alternaria</taxon>
        <taxon>Alternaria sect. Alternaria</taxon>
        <taxon>Alternaria alternata complex</taxon>
    </lineage>
</organism>
<evidence type="ECO:0000256" key="1">
    <source>
        <dbReference type="ARBA" id="ARBA00001947"/>
    </source>
</evidence>
<dbReference type="GO" id="GO:0006508">
    <property type="term" value="P:proteolysis"/>
    <property type="evidence" value="ECO:0007669"/>
    <property type="project" value="UniProtKB-KW"/>
</dbReference>
<dbReference type="Gene3D" id="3.40.390.10">
    <property type="entry name" value="Collagenase (Catalytic Domain)"/>
    <property type="match status" value="1"/>
</dbReference>
<evidence type="ECO:0000256" key="6">
    <source>
        <dbReference type="ARBA" id="ARBA00023049"/>
    </source>
</evidence>
<keyword evidence="2" id="KW-0645">Protease</keyword>
<dbReference type="InterPro" id="IPR024079">
    <property type="entry name" value="MetalloPept_cat_dom_sf"/>
</dbReference>
<keyword evidence="3" id="KW-0479">Metal-binding</keyword>
<evidence type="ECO:0000256" key="4">
    <source>
        <dbReference type="ARBA" id="ARBA00022801"/>
    </source>
</evidence>
<evidence type="ECO:0000313" key="7">
    <source>
        <dbReference type="EMBL" id="RYN74182.1"/>
    </source>
</evidence>
<keyword evidence="5" id="KW-0862">Zinc</keyword>
<evidence type="ECO:0000313" key="8">
    <source>
        <dbReference type="Proteomes" id="UP000291422"/>
    </source>
</evidence>
<keyword evidence="4" id="KW-0378">Hydrolase</keyword>
<dbReference type="GO" id="GO:0046872">
    <property type="term" value="F:metal ion binding"/>
    <property type="evidence" value="ECO:0007669"/>
    <property type="project" value="UniProtKB-KW"/>
</dbReference>
<evidence type="ECO:0000256" key="2">
    <source>
        <dbReference type="ARBA" id="ARBA00022670"/>
    </source>
</evidence>
<dbReference type="SUPFAM" id="SSF55486">
    <property type="entry name" value="Metalloproteases ('zincins'), catalytic domain"/>
    <property type="match status" value="1"/>
</dbReference>
<dbReference type="PANTHER" id="PTHR15910">
    <property type="entry name" value="ARCHAEMETZINCIN"/>
    <property type="match status" value="1"/>
</dbReference>
<gene>
    <name evidence="7" type="ORF">AA0117_g7145</name>
</gene>
<evidence type="ECO:0000256" key="5">
    <source>
        <dbReference type="ARBA" id="ARBA00022833"/>
    </source>
</evidence>
<accession>A0A4Q4NCU5</accession>
<dbReference type="GO" id="GO:0008237">
    <property type="term" value="F:metallopeptidase activity"/>
    <property type="evidence" value="ECO:0007669"/>
    <property type="project" value="UniProtKB-KW"/>
</dbReference>
<evidence type="ECO:0008006" key="9">
    <source>
        <dbReference type="Google" id="ProtNLM"/>
    </source>
</evidence>
<dbReference type="PANTHER" id="PTHR15910:SF1">
    <property type="entry name" value="ARCHAEMETZINCIN-2"/>
    <property type="match status" value="1"/>
</dbReference>
<sequence>MTCKHAILHLEPSPFAELAGYEQPDAAARAAAETTSGRAPKKGKDYSIGTFPGPLVLPHDDLNYDPDSEPQTTKEWLNAETRNRLLSTTGRDTLYVAQVPKISKKVEFMRDWVIPTGHGASEDRQEAEPPPSADLFVDYLAAFYHNMPVRLLPTPLTWTQWGSSSKPSSRYRSAALPKYVGLLDSEDRCTRIRVRPPPDSAFPAQLNLDDILDMTISILPVDAYALVILVDHDIYESEDDDFCCGRAYGGSRVAVVQTARYSPVLDKRQGEQIDRSHMWPWSHCKTFVDDLCATEDVEAKPATKKQKDLSKNSAMAAAVALASAYKPVSPVQEVQALWFSRLARTVSHELGHCFGIAHCVYYACNMQGTGSMREDVRQPPFLCPVCEAKIAHAIIGELSGGHEEEKRIWVKQRCQTLGRFCKDLEHRGRESAMWRGLDAWLEERLKVL</sequence>
<keyword evidence="6" id="KW-0482">Metalloprotease</keyword>
<dbReference type="Pfam" id="PF07998">
    <property type="entry name" value="Peptidase_M54"/>
    <property type="match status" value="1"/>
</dbReference>
<dbReference type="CDD" id="cd11375">
    <property type="entry name" value="Peptidase_M54"/>
    <property type="match status" value="1"/>
</dbReference>